<dbReference type="EMBL" id="GG669519">
    <property type="protein sequence ID" value="EIE92610.1"/>
    <property type="molecule type" value="Genomic_DNA"/>
</dbReference>
<evidence type="ECO:0000313" key="3">
    <source>
        <dbReference type="EMBL" id="EIE84260.1"/>
    </source>
</evidence>
<dbReference type="VEuPathDB" id="FungiDB:RO3G_17321"/>
<organism evidence="3 5">
    <name type="scientific">Rhizopus delemar (strain RA 99-880 / ATCC MYA-4621 / FGSC 9543 / NRRL 43880)</name>
    <name type="common">Mucormycosis agent</name>
    <name type="synonym">Rhizopus arrhizus var. delemar</name>
    <dbReference type="NCBI Taxonomy" id="246409"/>
    <lineage>
        <taxon>Eukaryota</taxon>
        <taxon>Fungi</taxon>
        <taxon>Fungi incertae sedis</taxon>
        <taxon>Mucoromycota</taxon>
        <taxon>Mucoromycotina</taxon>
        <taxon>Mucoromycetes</taxon>
        <taxon>Mucorales</taxon>
        <taxon>Mucorineae</taxon>
        <taxon>Rhizopodaceae</taxon>
        <taxon>Rhizopus</taxon>
    </lineage>
</organism>
<reference evidence="3 5" key="1">
    <citation type="journal article" date="2009" name="PLoS Genet.">
        <title>Genomic analysis of the basal lineage fungus Rhizopus oryzae reveals a whole-genome duplication.</title>
        <authorList>
            <person name="Ma L.-J."/>
            <person name="Ibrahim A.S."/>
            <person name="Skory C."/>
            <person name="Grabherr M.G."/>
            <person name="Burger G."/>
            <person name="Butler M."/>
            <person name="Elias M."/>
            <person name="Idnurm A."/>
            <person name="Lang B.F."/>
            <person name="Sone T."/>
            <person name="Abe A."/>
            <person name="Calvo S.E."/>
            <person name="Corrochano L.M."/>
            <person name="Engels R."/>
            <person name="Fu J."/>
            <person name="Hansberg W."/>
            <person name="Kim J.-M."/>
            <person name="Kodira C.D."/>
            <person name="Koehrsen M.J."/>
            <person name="Liu B."/>
            <person name="Miranda-Saavedra D."/>
            <person name="O'Leary S."/>
            <person name="Ortiz-Castellanos L."/>
            <person name="Poulter R."/>
            <person name="Rodriguez-Romero J."/>
            <person name="Ruiz-Herrera J."/>
            <person name="Shen Y.-Q."/>
            <person name="Zeng Q."/>
            <person name="Galagan J."/>
            <person name="Birren B.W."/>
            <person name="Cuomo C.A."/>
            <person name="Wickes B.L."/>
        </authorList>
    </citation>
    <scope>NUCLEOTIDE SEQUENCE [LARGE SCALE GENOMIC DNA]</scope>
    <source>
        <strain evidence="3">RA 99-880</strain>
        <strain evidence="5">RA 99-880 / ATCC MYA-4621 / FGSC 9543 / NRRL 43880</strain>
    </source>
</reference>
<gene>
    <name evidence="2" type="ORF">RO3G_08945</name>
    <name evidence="3" type="ORF">RO3G_08970</name>
    <name evidence="4" type="ORF">RO3G_17321</name>
</gene>
<evidence type="ECO:0000313" key="2">
    <source>
        <dbReference type="EMBL" id="EIE84235.1"/>
    </source>
</evidence>
<dbReference type="Proteomes" id="UP000009138">
    <property type="component" value="Unassembled WGS sequence"/>
</dbReference>
<feature type="compositionally biased region" description="Basic and acidic residues" evidence="1">
    <location>
        <begin position="18"/>
        <end position="34"/>
    </location>
</feature>
<feature type="region of interest" description="Disordered" evidence="1">
    <location>
        <begin position="15"/>
        <end position="62"/>
    </location>
</feature>
<dbReference type="VEuPathDB" id="FungiDB:RO3G_08970"/>
<evidence type="ECO:0000313" key="4">
    <source>
        <dbReference type="EMBL" id="EIE92610.1"/>
    </source>
</evidence>
<reference evidence="3" key="2">
    <citation type="submission" date="2012-04" db="EMBL/GenBank/DDBJ databases">
        <title>Annotation of the Rhizopus oryzae genome.</title>
        <authorList>
            <consortium name="The Broad Institute Genome Sequencing Platform"/>
            <person name="Birren B."/>
            <person name="Lander E."/>
            <person name="Galagan J."/>
            <person name="Nusbaum C."/>
            <person name="Devon K."/>
            <person name="Ma L.-J."/>
            <person name="Jaffe D."/>
            <person name="Butler J."/>
            <person name="Alvarez P."/>
            <person name="Gnerre S."/>
            <person name="Grabherr M."/>
            <person name="Kleber M."/>
            <person name="Mauceli E."/>
            <person name="Brockman W."/>
            <person name="Rounsley S."/>
            <person name="Young S."/>
            <person name="LaButti K."/>
            <person name="Pushparaj V."/>
            <person name="DeCaprio D."/>
            <person name="Crawford M."/>
            <person name="Koehrsen M."/>
            <person name="Engels R."/>
            <person name="Montgomery P."/>
            <person name="Pearson M."/>
            <person name="Howarth C."/>
            <person name="Larson L."/>
            <person name="Luoma S."/>
            <person name="White J."/>
            <person name="O'Leary S."/>
            <person name="Kodira C."/>
            <person name="Zeng Q."/>
            <person name="Yandava C."/>
            <person name="Alvarado L."/>
            <person name="Skory C.D."/>
            <person name="Ibrahim A."/>
            <person name="Lang F."/>
            <person name="Wickes B.L."/>
            <person name="Liu B."/>
        </authorList>
    </citation>
    <scope>NUCLEOTIDE SEQUENCE</scope>
    <source>
        <strain evidence="3">RA 99-880</strain>
    </source>
</reference>
<proteinExistence type="predicted"/>
<dbReference type="AlphaFoldDB" id="I1C730"/>
<protein>
    <submittedName>
        <fullName evidence="3">Uncharacterized protein</fullName>
    </submittedName>
</protein>
<dbReference type="VEuPathDB" id="FungiDB:RO3G_08945"/>
<dbReference type="GeneID" id="93615911"/>
<sequence length="62" mass="7010">MDSDTQEMNMCRIGSSRVENKQTIDESKPMKDVTRPILPIRKAMESSSTSRLETTHEPKIGS</sequence>
<evidence type="ECO:0000313" key="5">
    <source>
        <dbReference type="Proteomes" id="UP000009138"/>
    </source>
</evidence>
<feature type="compositionally biased region" description="Basic and acidic residues" evidence="1">
    <location>
        <begin position="53"/>
        <end position="62"/>
    </location>
</feature>
<name>I1C730_RHIO9</name>
<keyword evidence="5" id="KW-1185">Reference proteome</keyword>
<dbReference type="EMBL" id="CH476737">
    <property type="protein sequence ID" value="EIE84235.1"/>
    <property type="molecule type" value="Genomic_DNA"/>
</dbReference>
<dbReference type="RefSeq" id="XP_067519631.1">
    <property type="nucleotide sequence ID" value="XM_067663530.1"/>
</dbReference>
<dbReference type="InParanoid" id="I1C730"/>
<accession>I1C730</accession>
<evidence type="ECO:0000256" key="1">
    <source>
        <dbReference type="SAM" id="MobiDB-lite"/>
    </source>
</evidence>
<dbReference type="EMBL" id="CH476737">
    <property type="protein sequence ID" value="EIE84260.1"/>
    <property type="molecule type" value="Genomic_DNA"/>
</dbReference>